<evidence type="ECO:0000313" key="1">
    <source>
        <dbReference type="EnsemblMetazoa" id="PPA22030.1"/>
    </source>
</evidence>
<sequence length="127" mass="14302">RGLWILILRLSGAPDVYLRDMPVQQEQEARWTIVPVLETVGRAIRRGFQCLRSIFVDDRVRRRNRSPELERGELWSGRRLVAQSIRTYGATVRPSPVPAPVPVPAPPAAVPSYGSAETVYVECHSEV</sequence>
<name>A0A2A6BC09_PRIPA</name>
<dbReference type="AlphaFoldDB" id="A0A2A6BC09"/>
<accession>A0A2A6BC09</accession>
<keyword evidence="2" id="KW-1185">Reference proteome</keyword>
<reference evidence="2" key="1">
    <citation type="journal article" date="2008" name="Nat. Genet.">
        <title>The Pristionchus pacificus genome provides a unique perspective on nematode lifestyle and parasitism.</title>
        <authorList>
            <person name="Dieterich C."/>
            <person name="Clifton S.W."/>
            <person name="Schuster L.N."/>
            <person name="Chinwalla A."/>
            <person name="Delehaunty K."/>
            <person name="Dinkelacker I."/>
            <person name="Fulton L."/>
            <person name="Fulton R."/>
            <person name="Godfrey J."/>
            <person name="Minx P."/>
            <person name="Mitreva M."/>
            <person name="Roeseler W."/>
            <person name="Tian H."/>
            <person name="Witte H."/>
            <person name="Yang S.P."/>
            <person name="Wilson R.K."/>
            <person name="Sommer R.J."/>
        </authorList>
    </citation>
    <scope>NUCLEOTIDE SEQUENCE [LARGE SCALE GENOMIC DNA]</scope>
    <source>
        <strain evidence="2">PS312</strain>
    </source>
</reference>
<dbReference type="Proteomes" id="UP000005239">
    <property type="component" value="Unassembled WGS sequence"/>
</dbReference>
<organism evidence="1 2">
    <name type="scientific">Pristionchus pacificus</name>
    <name type="common">Parasitic nematode worm</name>
    <dbReference type="NCBI Taxonomy" id="54126"/>
    <lineage>
        <taxon>Eukaryota</taxon>
        <taxon>Metazoa</taxon>
        <taxon>Ecdysozoa</taxon>
        <taxon>Nematoda</taxon>
        <taxon>Chromadorea</taxon>
        <taxon>Rhabditida</taxon>
        <taxon>Rhabditina</taxon>
        <taxon>Diplogasteromorpha</taxon>
        <taxon>Diplogasteroidea</taxon>
        <taxon>Neodiplogasteridae</taxon>
        <taxon>Pristionchus</taxon>
    </lineage>
</organism>
<accession>A0A8R1UFI2</accession>
<protein>
    <submittedName>
        <fullName evidence="1">Uncharacterized protein</fullName>
    </submittedName>
</protein>
<reference evidence="1" key="2">
    <citation type="submission" date="2022-06" db="UniProtKB">
        <authorList>
            <consortium name="EnsemblMetazoa"/>
        </authorList>
    </citation>
    <scope>IDENTIFICATION</scope>
    <source>
        <strain evidence="1">PS312</strain>
    </source>
</reference>
<proteinExistence type="predicted"/>
<dbReference type="EnsemblMetazoa" id="PPA22030.1">
    <property type="protein sequence ID" value="PPA22030.1"/>
    <property type="gene ID" value="WBGene00111584"/>
</dbReference>
<evidence type="ECO:0000313" key="2">
    <source>
        <dbReference type="Proteomes" id="UP000005239"/>
    </source>
</evidence>
<gene>
    <name evidence="1" type="primary">WBGene00111584</name>
</gene>